<gene>
    <name evidence="1" type="ORF">ORQ98_20185</name>
</gene>
<dbReference type="RefSeq" id="WP_274690611.1">
    <property type="nucleotide sequence ID" value="NZ_JAPMOU010000032.1"/>
</dbReference>
<reference evidence="1 2" key="1">
    <citation type="submission" date="2022-11" db="EMBL/GenBank/DDBJ databases">
        <title>Spartinivicinus poritis sp. nov., isolated from scleractinian coral Porites lutea.</title>
        <authorList>
            <person name="Zhang G."/>
            <person name="Cai L."/>
            <person name="Wei Q."/>
        </authorList>
    </citation>
    <scope>NUCLEOTIDE SEQUENCE [LARGE SCALE GENOMIC DNA]</scope>
    <source>
        <strain evidence="1 2">A2-2</strain>
    </source>
</reference>
<proteinExistence type="predicted"/>
<evidence type="ECO:0000313" key="2">
    <source>
        <dbReference type="Proteomes" id="UP001528823"/>
    </source>
</evidence>
<evidence type="ECO:0000313" key="1">
    <source>
        <dbReference type="EMBL" id="MDE1464283.1"/>
    </source>
</evidence>
<dbReference type="EMBL" id="JAPMOU010000032">
    <property type="protein sequence ID" value="MDE1464283.1"/>
    <property type="molecule type" value="Genomic_DNA"/>
</dbReference>
<accession>A0ABT5UD29</accession>
<sequence length="137" mass="15942">MRDLNIPENRPITHTTVNDIEKRQLYTEIHRLIRQEIKENVSQPLAELIALQKIINEKEQPIFSDEEFQVAQSSFQTATAQLQAHIAQGDLDESAAYELMSHYDKMTPDQRYDFSLQYADAVNKGLVNLPKHIKEYQ</sequence>
<keyword evidence="2" id="KW-1185">Reference proteome</keyword>
<dbReference type="Proteomes" id="UP001528823">
    <property type="component" value="Unassembled WGS sequence"/>
</dbReference>
<name>A0ABT5UD29_9GAMM</name>
<organism evidence="1 2">
    <name type="scientific">Spartinivicinus poritis</name>
    <dbReference type="NCBI Taxonomy" id="2994640"/>
    <lineage>
        <taxon>Bacteria</taxon>
        <taxon>Pseudomonadati</taxon>
        <taxon>Pseudomonadota</taxon>
        <taxon>Gammaproteobacteria</taxon>
        <taxon>Oceanospirillales</taxon>
        <taxon>Zooshikellaceae</taxon>
        <taxon>Spartinivicinus</taxon>
    </lineage>
</organism>
<comment type="caution">
    <text evidence="1">The sequence shown here is derived from an EMBL/GenBank/DDBJ whole genome shotgun (WGS) entry which is preliminary data.</text>
</comment>
<protein>
    <submittedName>
        <fullName evidence="1">Uncharacterized protein</fullName>
    </submittedName>
</protein>